<accession>A0A1T4YQ48</accession>
<dbReference type="Pfam" id="PF02698">
    <property type="entry name" value="DUF218"/>
    <property type="match status" value="1"/>
</dbReference>
<feature type="transmembrane region" description="Helical" evidence="1">
    <location>
        <begin position="7"/>
        <end position="31"/>
    </location>
</feature>
<keyword evidence="1" id="KW-1133">Transmembrane helix</keyword>
<organism evidence="3 4">
    <name type="scientific">Prosthecobacter debontii</name>
    <dbReference type="NCBI Taxonomy" id="48467"/>
    <lineage>
        <taxon>Bacteria</taxon>
        <taxon>Pseudomonadati</taxon>
        <taxon>Verrucomicrobiota</taxon>
        <taxon>Verrucomicrobiia</taxon>
        <taxon>Verrucomicrobiales</taxon>
        <taxon>Verrucomicrobiaceae</taxon>
        <taxon>Prosthecobacter</taxon>
    </lineage>
</organism>
<dbReference type="GO" id="GO:0005886">
    <property type="term" value="C:plasma membrane"/>
    <property type="evidence" value="ECO:0007669"/>
    <property type="project" value="TreeGrafter"/>
</dbReference>
<dbReference type="OrthoDB" id="9782395at2"/>
<evidence type="ECO:0000259" key="2">
    <source>
        <dbReference type="Pfam" id="PF02698"/>
    </source>
</evidence>
<dbReference type="PANTHER" id="PTHR30336">
    <property type="entry name" value="INNER MEMBRANE PROTEIN, PROBABLE PERMEASE"/>
    <property type="match status" value="1"/>
</dbReference>
<protein>
    <submittedName>
        <fullName evidence="3">Uncharacterized SAM-binding protein YcdF, DUF218 family</fullName>
    </submittedName>
</protein>
<name>A0A1T4YQ48_9BACT</name>
<reference evidence="4" key="1">
    <citation type="submission" date="2017-02" db="EMBL/GenBank/DDBJ databases">
        <authorList>
            <person name="Varghese N."/>
            <person name="Submissions S."/>
        </authorList>
    </citation>
    <scope>NUCLEOTIDE SEQUENCE [LARGE SCALE GENOMIC DNA]</scope>
    <source>
        <strain evidence="4">ATCC 700200</strain>
    </source>
</reference>
<dbReference type="EMBL" id="FUYE01000015">
    <property type="protein sequence ID" value="SKB03840.1"/>
    <property type="molecule type" value="Genomic_DNA"/>
</dbReference>
<dbReference type="CDD" id="cd06259">
    <property type="entry name" value="YdcF-like"/>
    <property type="match status" value="1"/>
</dbReference>
<sequence>MESLLRGFMLLIQPLTLVWLLLTIWVVRMVWMRLWRWAALPTVAWGILSLLTCTALPSWLMARLEDQYALPSIQEVTGADAVVCLGGGIHPSLTEPTGLHLVRGSDRLATALSMVVGGMAPILVVGGGGYENQGDVLSEADAIADFLSRFPEPGFEIVSLGVCANTRDEAVKVAALAKERGWQKVVLVTSASHMARSVATFAKVGVPVLPVPCHYLSSYNQVGTVKWFHLPHRNSFDIFDAWFHEIIGTWMYRWRGWM</sequence>
<feature type="transmembrane region" description="Helical" evidence="1">
    <location>
        <begin position="43"/>
        <end position="62"/>
    </location>
</feature>
<dbReference type="STRING" id="48467.SAMN02745166_03939"/>
<dbReference type="RefSeq" id="WP_078815087.1">
    <property type="nucleotide sequence ID" value="NZ_FUYE01000015.1"/>
</dbReference>
<keyword evidence="1" id="KW-0472">Membrane</keyword>
<gene>
    <name evidence="3" type="ORF">SAMN02745166_03939</name>
</gene>
<dbReference type="InterPro" id="IPR051599">
    <property type="entry name" value="Cell_Envelope_Assoc"/>
</dbReference>
<keyword evidence="4" id="KW-1185">Reference proteome</keyword>
<dbReference type="GO" id="GO:0000270">
    <property type="term" value="P:peptidoglycan metabolic process"/>
    <property type="evidence" value="ECO:0007669"/>
    <property type="project" value="TreeGrafter"/>
</dbReference>
<dbReference type="AlphaFoldDB" id="A0A1T4YQ48"/>
<dbReference type="PANTHER" id="PTHR30336:SF4">
    <property type="entry name" value="ENVELOPE BIOGENESIS FACTOR ELYC"/>
    <property type="match status" value="1"/>
</dbReference>
<feature type="domain" description="DUF218" evidence="2">
    <location>
        <begin position="80"/>
        <end position="248"/>
    </location>
</feature>
<evidence type="ECO:0000256" key="1">
    <source>
        <dbReference type="SAM" id="Phobius"/>
    </source>
</evidence>
<dbReference type="GO" id="GO:0043164">
    <property type="term" value="P:Gram-negative-bacterium-type cell wall biogenesis"/>
    <property type="evidence" value="ECO:0007669"/>
    <property type="project" value="TreeGrafter"/>
</dbReference>
<dbReference type="InterPro" id="IPR003848">
    <property type="entry name" value="DUF218"/>
</dbReference>
<proteinExistence type="predicted"/>
<dbReference type="Gene3D" id="3.40.50.620">
    <property type="entry name" value="HUPs"/>
    <property type="match status" value="1"/>
</dbReference>
<evidence type="ECO:0000313" key="4">
    <source>
        <dbReference type="Proteomes" id="UP000190774"/>
    </source>
</evidence>
<keyword evidence="1" id="KW-0812">Transmembrane</keyword>
<evidence type="ECO:0000313" key="3">
    <source>
        <dbReference type="EMBL" id="SKB03840.1"/>
    </source>
</evidence>
<dbReference type="InterPro" id="IPR014729">
    <property type="entry name" value="Rossmann-like_a/b/a_fold"/>
</dbReference>
<dbReference type="Proteomes" id="UP000190774">
    <property type="component" value="Unassembled WGS sequence"/>
</dbReference>